<name>A0ABN8FEG7_9BACT</name>
<dbReference type="SUPFAM" id="SSF140931">
    <property type="entry name" value="Fic-like"/>
    <property type="match status" value="1"/>
</dbReference>
<dbReference type="InterPro" id="IPR001387">
    <property type="entry name" value="Cro/C1-type_HTH"/>
</dbReference>
<dbReference type="Pfam" id="PF01381">
    <property type="entry name" value="HTH_3"/>
    <property type="match status" value="1"/>
</dbReference>
<comment type="caution">
    <text evidence="3">The sequence shown here is derived from an EMBL/GenBank/DDBJ whole genome shotgun (WGS) entry which is preliminary data.</text>
</comment>
<dbReference type="PROSITE" id="PS51459">
    <property type="entry name" value="FIDO"/>
    <property type="match status" value="1"/>
</dbReference>
<dbReference type="PANTHER" id="PTHR13504">
    <property type="entry name" value="FIDO DOMAIN-CONTAINING PROTEIN DDB_G0283145"/>
    <property type="match status" value="1"/>
</dbReference>
<dbReference type="SUPFAM" id="SSF47413">
    <property type="entry name" value="lambda repressor-like DNA-binding domains"/>
    <property type="match status" value="1"/>
</dbReference>
<evidence type="ECO:0008006" key="5">
    <source>
        <dbReference type="Google" id="ProtNLM"/>
    </source>
</evidence>
<dbReference type="EMBL" id="CAKLPZ010000005">
    <property type="protein sequence ID" value="CAH1002334.1"/>
    <property type="molecule type" value="Genomic_DNA"/>
</dbReference>
<dbReference type="PROSITE" id="PS50943">
    <property type="entry name" value="HTH_CROC1"/>
    <property type="match status" value="1"/>
</dbReference>
<evidence type="ECO:0000259" key="1">
    <source>
        <dbReference type="PROSITE" id="PS50943"/>
    </source>
</evidence>
<dbReference type="Gene3D" id="1.10.3290.10">
    <property type="entry name" value="Fido-like domain"/>
    <property type="match status" value="1"/>
</dbReference>
<dbReference type="CDD" id="cd00093">
    <property type="entry name" value="HTH_XRE"/>
    <property type="match status" value="1"/>
</dbReference>
<feature type="domain" description="Fido" evidence="2">
    <location>
        <begin position="208"/>
        <end position="363"/>
    </location>
</feature>
<dbReference type="InterPro" id="IPR040198">
    <property type="entry name" value="Fido_containing"/>
</dbReference>
<keyword evidence="4" id="KW-1185">Reference proteome</keyword>
<evidence type="ECO:0000313" key="4">
    <source>
        <dbReference type="Proteomes" id="UP000837803"/>
    </source>
</evidence>
<proteinExistence type="predicted"/>
<dbReference type="PANTHER" id="PTHR13504:SF38">
    <property type="entry name" value="FIDO DOMAIN-CONTAINING PROTEIN"/>
    <property type="match status" value="1"/>
</dbReference>
<dbReference type="InterPro" id="IPR036597">
    <property type="entry name" value="Fido-like_dom_sf"/>
</dbReference>
<dbReference type="InterPro" id="IPR003812">
    <property type="entry name" value="Fido"/>
</dbReference>
<organism evidence="3 4">
    <name type="scientific">Neolewinella maritima</name>
    <dbReference type="NCBI Taxonomy" id="1383882"/>
    <lineage>
        <taxon>Bacteria</taxon>
        <taxon>Pseudomonadati</taxon>
        <taxon>Bacteroidota</taxon>
        <taxon>Saprospiria</taxon>
        <taxon>Saprospirales</taxon>
        <taxon>Lewinellaceae</taxon>
        <taxon>Neolewinella</taxon>
    </lineage>
</organism>
<sequence>MKDVTTIPVGEQLAATIIQEVNIYLKEQEMSRTQFAEKLGVSKGYISQLLNGRSDLKLSSIANLARAMDRDPQLLFLHRRYAYTAESVPQVAEPEKPYGAARLHDKVNWEALAALPVLAQTRAMKEQVDSMRPFSRNMEAHVLQQTLHIWNYNSNAIEGNKLTYGETLTLLLYGITAKGKPLKDHLDIIGHRDAVHLMLDLVKGDRPLRQSDVRQLHQLMLKEDYPQRAVRPDGQEVFRTIHVGRYKAEPNHVRTARGSMHYFAEPNAVPGLMEVLVDWYTEAEAQDVLHPLLRATVLHHEFVAIHPFDDGNGRIGRIVMNFALMRAGYPPLIVPVDDRLDYYRSLEQADRGDYTPLASFLGDRLVDALEVQLATARGEDISGSKWDTPDDDPR</sequence>
<evidence type="ECO:0000259" key="2">
    <source>
        <dbReference type="PROSITE" id="PS51459"/>
    </source>
</evidence>
<dbReference type="RefSeq" id="WP_238752198.1">
    <property type="nucleotide sequence ID" value="NZ_CAKLPZ010000005.1"/>
</dbReference>
<protein>
    <recommendedName>
        <fullName evidence="5">Helix-turn-helix domain-containing protein</fullName>
    </recommendedName>
</protein>
<reference evidence="3" key="1">
    <citation type="submission" date="2021-12" db="EMBL/GenBank/DDBJ databases">
        <authorList>
            <person name="Rodrigo-Torres L."/>
            <person name="Arahal R. D."/>
            <person name="Lucena T."/>
        </authorList>
    </citation>
    <scope>NUCLEOTIDE SEQUENCE</scope>
    <source>
        <strain evidence="3">CECT 8419</strain>
    </source>
</reference>
<feature type="domain" description="HTH cro/C1-type" evidence="1">
    <location>
        <begin position="26"/>
        <end position="75"/>
    </location>
</feature>
<dbReference type="Pfam" id="PF02661">
    <property type="entry name" value="Fic"/>
    <property type="match status" value="1"/>
</dbReference>
<accession>A0ABN8FEG7</accession>
<evidence type="ECO:0000313" key="3">
    <source>
        <dbReference type="EMBL" id="CAH1002334.1"/>
    </source>
</evidence>
<dbReference type="InterPro" id="IPR010982">
    <property type="entry name" value="Lambda_DNA-bd_dom_sf"/>
</dbReference>
<dbReference type="SMART" id="SM00530">
    <property type="entry name" value="HTH_XRE"/>
    <property type="match status" value="1"/>
</dbReference>
<dbReference type="Proteomes" id="UP000837803">
    <property type="component" value="Unassembled WGS sequence"/>
</dbReference>
<gene>
    <name evidence="3" type="ORF">LEM8419_03241</name>
</gene>
<dbReference type="Gene3D" id="1.10.260.40">
    <property type="entry name" value="lambda repressor-like DNA-binding domains"/>
    <property type="match status" value="1"/>
</dbReference>